<dbReference type="AlphaFoldDB" id="A0A9X2F521"/>
<reference evidence="1" key="1">
    <citation type="submission" date="2022-06" db="EMBL/GenBank/DDBJ databases">
        <title>Solitalea sp. MAHUQ-68 isolated from rhizospheric soil.</title>
        <authorList>
            <person name="Huq M.A."/>
        </authorList>
    </citation>
    <scope>NUCLEOTIDE SEQUENCE</scope>
    <source>
        <strain evidence="1">MAHUQ-68</strain>
    </source>
</reference>
<gene>
    <name evidence="1" type="ORF">NF867_04080</name>
</gene>
<dbReference type="Proteomes" id="UP001155182">
    <property type="component" value="Unassembled WGS sequence"/>
</dbReference>
<accession>A0A9X2F521</accession>
<dbReference type="EMBL" id="JAMWYS010000017">
    <property type="protein sequence ID" value="MCO4292038.1"/>
    <property type="molecule type" value="Genomic_DNA"/>
</dbReference>
<evidence type="ECO:0000313" key="1">
    <source>
        <dbReference type="EMBL" id="MCO4292038.1"/>
    </source>
</evidence>
<protein>
    <submittedName>
        <fullName evidence="1">Uncharacterized protein</fullName>
    </submittedName>
</protein>
<proteinExistence type="predicted"/>
<comment type="caution">
    <text evidence="1">The sequence shown here is derived from an EMBL/GenBank/DDBJ whole genome shotgun (WGS) entry which is preliminary data.</text>
</comment>
<keyword evidence="2" id="KW-1185">Reference proteome</keyword>
<name>A0A9X2F521_9SPHI</name>
<sequence length="58" mass="6617">MKGSIGEFSFHIIDSRTIAEQQSKVERTDYANSEKAQDLFQKGSPFASYIFNNSQRVN</sequence>
<dbReference type="RefSeq" id="WP_252586284.1">
    <property type="nucleotide sequence ID" value="NZ_JAMWYS010000017.1"/>
</dbReference>
<organism evidence="1 2">
    <name type="scientific">Solitalea agri</name>
    <dbReference type="NCBI Taxonomy" id="2953739"/>
    <lineage>
        <taxon>Bacteria</taxon>
        <taxon>Pseudomonadati</taxon>
        <taxon>Bacteroidota</taxon>
        <taxon>Sphingobacteriia</taxon>
        <taxon>Sphingobacteriales</taxon>
        <taxon>Sphingobacteriaceae</taxon>
        <taxon>Solitalea</taxon>
    </lineage>
</organism>
<evidence type="ECO:0000313" key="2">
    <source>
        <dbReference type="Proteomes" id="UP001155182"/>
    </source>
</evidence>